<evidence type="ECO:0000256" key="2">
    <source>
        <dbReference type="ARBA" id="ARBA00023125"/>
    </source>
</evidence>
<dbReference type="Gene3D" id="1.10.10.60">
    <property type="entry name" value="Homeodomain-like"/>
    <property type="match status" value="1"/>
</dbReference>
<sequence length="194" mass="21666">MFDQVGFEATTIDDIADAAAIGRRTFFSYFASKNDLPWAGFDVTLAQLRQSLATVSTDWPVMDGIKKAIIEYHMITPAEQEMHRRRVHLISKVPALQAHSTLRYAEWREIVAEFAARKVGEPVDSLIPRTIAHASLAVILAAYEQWMQTIDSDLVSLLETGMDGLAEVFAQKLESKFEGSPIPTKKRVSRSARG</sequence>
<dbReference type="Proteomes" id="UP000004030">
    <property type="component" value="Unassembled WGS sequence"/>
</dbReference>
<dbReference type="GO" id="GO:0000976">
    <property type="term" value="F:transcription cis-regulatory region binding"/>
    <property type="evidence" value="ECO:0007669"/>
    <property type="project" value="TreeGrafter"/>
</dbReference>
<dbReference type="SUPFAM" id="SSF46689">
    <property type="entry name" value="Homeodomain-like"/>
    <property type="match status" value="1"/>
</dbReference>
<dbReference type="EMBL" id="AGFM01000058">
    <property type="protein sequence ID" value="EHJ59319.1"/>
    <property type="molecule type" value="Genomic_DNA"/>
</dbReference>
<dbReference type="InterPro" id="IPR001647">
    <property type="entry name" value="HTH_TetR"/>
</dbReference>
<keyword evidence="3" id="KW-0804">Transcription</keyword>
<dbReference type="PANTHER" id="PTHR30055:SF238">
    <property type="entry name" value="MYCOFACTOCIN BIOSYNTHESIS TRANSCRIPTIONAL REGULATOR MFTR-RELATED"/>
    <property type="match status" value="1"/>
</dbReference>
<evidence type="ECO:0000259" key="5">
    <source>
        <dbReference type="PROSITE" id="PS50977"/>
    </source>
</evidence>
<organism evidence="6 7">
    <name type="scientific">Novosphingobium pentaromativorans US6-1</name>
    <dbReference type="NCBI Taxonomy" id="1088721"/>
    <lineage>
        <taxon>Bacteria</taxon>
        <taxon>Pseudomonadati</taxon>
        <taxon>Pseudomonadota</taxon>
        <taxon>Alphaproteobacteria</taxon>
        <taxon>Sphingomonadales</taxon>
        <taxon>Sphingomonadaceae</taxon>
        <taxon>Novosphingobium</taxon>
    </lineage>
</organism>
<dbReference type="Pfam" id="PF17754">
    <property type="entry name" value="TetR_C_14"/>
    <property type="match status" value="1"/>
</dbReference>
<evidence type="ECO:0000256" key="4">
    <source>
        <dbReference type="PROSITE-ProRule" id="PRU00335"/>
    </source>
</evidence>
<reference evidence="6 7" key="1">
    <citation type="journal article" date="2012" name="J. Bacteriol.">
        <title>Genome sequence of benzo(a)pyrene-degrading bacterium Novosphingobium pentaromativorans US6-1.</title>
        <authorList>
            <person name="Luo Y.R."/>
            <person name="Kang S.G."/>
            <person name="Kim S.J."/>
            <person name="Kim M.R."/>
            <person name="Li N."/>
            <person name="Lee J.H."/>
            <person name="Kwon K.K."/>
        </authorList>
    </citation>
    <scope>NUCLEOTIDE SEQUENCE [LARGE SCALE GENOMIC DNA]</scope>
    <source>
        <strain evidence="6 7">US6-1</strain>
    </source>
</reference>
<dbReference type="PATRIC" id="fig|1088721.3.peg.3600"/>
<dbReference type="AlphaFoldDB" id="G6EH30"/>
<gene>
    <name evidence="6" type="ORF">NSU_3651</name>
</gene>
<dbReference type="InterPro" id="IPR009057">
    <property type="entry name" value="Homeodomain-like_sf"/>
</dbReference>
<dbReference type="Pfam" id="PF00440">
    <property type="entry name" value="TetR_N"/>
    <property type="match status" value="1"/>
</dbReference>
<dbReference type="PROSITE" id="PS01081">
    <property type="entry name" value="HTH_TETR_1"/>
    <property type="match status" value="1"/>
</dbReference>
<proteinExistence type="predicted"/>
<dbReference type="PROSITE" id="PS50977">
    <property type="entry name" value="HTH_TETR_2"/>
    <property type="match status" value="1"/>
</dbReference>
<feature type="DNA-binding region" description="H-T-H motif" evidence="4">
    <location>
        <begin position="11"/>
        <end position="30"/>
    </location>
</feature>
<accession>G6EH30</accession>
<protein>
    <submittedName>
        <fullName evidence="6">Regulatory protein TetR</fullName>
    </submittedName>
</protein>
<keyword evidence="7" id="KW-1185">Reference proteome</keyword>
<evidence type="ECO:0000313" key="6">
    <source>
        <dbReference type="EMBL" id="EHJ59319.1"/>
    </source>
</evidence>
<dbReference type="PANTHER" id="PTHR30055">
    <property type="entry name" value="HTH-TYPE TRANSCRIPTIONAL REGULATOR RUTR"/>
    <property type="match status" value="1"/>
</dbReference>
<dbReference type="InterPro" id="IPR023772">
    <property type="entry name" value="DNA-bd_HTH_TetR-type_CS"/>
</dbReference>
<dbReference type="InterPro" id="IPR050109">
    <property type="entry name" value="HTH-type_TetR-like_transc_reg"/>
</dbReference>
<dbReference type="InterPro" id="IPR041347">
    <property type="entry name" value="MftR_C"/>
</dbReference>
<evidence type="ECO:0000256" key="1">
    <source>
        <dbReference type="ARBA" id="ARBA00023015"/>
    </source>
</evidence>
<evidence type="ECO:0000256" key="3">
    <source>
        <dbReference type="ARBA" id="ARBA00023163"/>
    </source>
</evidence>
<dbReference type="eggNOG" id="COG1309">
    <property type="taxonomic scope" value="Bacteria"/>
</dbReference>
<comment type="caution">
    <text evidence="6">The sequence shown here is derived from an EMBL/GenBank/DDBJ whole genome shotgun (WGS) entry which is preliminary data.</text>
</comment>
<keyword evidence="1" id="KW-0805">Transcription regulation</keyword>
<keyword evidence="2 4" id="KW-0238">DNA-binding</keyword>
<dbReference type="Gene3D" id="1.10.357.10">
    <property type="entry name" value="Tetracycline Repressor, domain 2"/>
    <property type="match status" value="1"/>
</dbReference>
<dbReference type="GO" id="GO:0003700">
    <property type="term" value="F:DNA-binding transcription factor activity"/>
    <property type="evidence" value="ECO:0007669"/>
    <property type="project" value="TreeGrafter"/>
</dbReference>
<name>G6EH30_9SPHN</name>
<feature type="domain" description="HTH tetR-type" evidence="5">
    <location>
        <begin position="1"/>
        <end position="48"/>
    </location>
</feature>
<evidence type="ECO:0000313" key="7">
    <source>
        <dbReference type="Proteomes" id="UP000004030"/>
    </source>
</evidence>